<gene>
    <name evidence="11" type="ORF">CBR_g4742</name>
</gene>
<keyword evidence="4" id="KW-0540">Nuclease</keyword>
<keyword evidence="7" id="KW-0378">Hydrolase</keyword>
<evidence type="ECO:0000256" key="4">
    <source>
        <dbReference type="ARBA" id="ARBA00022722"/>
    </source>
</evidence>
<accession>A0A388KIN3</accession>
<dbReference type="PANTHER" id="PTHR33064">
    <property type="entry name" value="POL PROTEIN"/>
    <property type="match status" value="1"/>
</dbReference>
<dbReference type="Gene3D" id="3.30.70.270">
    <property type="match status" value="2"/>
</dbReference>
<keyword evidence="12" id="KW-1185">Reference proteome</keyword>
<evidence type="ECO:0000259" key="9">
    <source>
        <dbReference type="Pfam" id="PF00078"/>
    </source>
</evidence>
<reference evidence="11 12" key="1">
    <citation type="journal article" date="2018" name="Cell">
        <title>The Chara Genome: Secondary Complexity and Implications for Plant Terrestrialization.</title>
        <authorList>
            <person name="Nishiyama T."/>
            <person name="Sakayama H."/>
            <person name="Vries J.D."/>
            <person name="Buschmann H."/>
            <person name="Saint-Marcoux D."/>
            <person name="Ullrich K.K."/>
            <person name="Haas F.B."/>
            <person name="Vanderstraeten L."/>
            <person name="Becker D."/>
            <person name="Lang D."/>
            <person name="Vosolsobe S."/>
            <person name="Rombauts S."/>
            <person name="Wilhelmsson P.K.I."/>
            <person name="Janitza P."/>
            <person name="Kern R."/>
            <person name="Heyl A."/>
            <person name="Rumpler F."/>
            <person name="Villalobos L.I.A.C."/>
            <person name="Clay J.M."/>
            <person name="Skokan R."/>
            <person name="Toyoda A."/>
            <person name="Suzuki Y."/>
            <person name="Kagoshima H."/>
            <person name="Schijlen E."/>
            <person name="Tajeshwar N."/>
            <person name="Catarino B."/>
            <person name="Hetherington A.J."/>
            <person name="Saltykova A."/>
            <person name="Bonnot C."/>
            <person name="Breuninger H."/>
            <person name="Symeonidi A."/>
            <person name="Radhakrishnan G.V."/>
            <person name="Van Nieuwerburgh F."/>
            <person name="Deforce D."/>
            <person name="Chang C."/>
            <person name="Karol K.G."/>
            <person name="Hedrich R."/>
            <person name="Ulvskov P."/>
            <person name="Glockner G."/>
            <person name="Delwiche C.F."/>
            <person name="Petrasek J."/>
            <person name="Van de Peer Y."/>
            <person name="Friml J."/>
            <person name="Beilby M."/>
            <person name="Dolan L."/>
            <person name="Kohara Y."/>
            <person name="Sugano S."/>
            <person name="Fujiyama A."/>
            <person name="Delaux P.-M."/>
            <person name="Quint M."/>
            <person name="TheiBen G."/>
            <person name="Hagemann M."/>
            <person name="Harholt J."/>
            <person name="Dunand C."/>
            <person name="Zachgo S."/>
            <person name="Langdale J."/>
            <person name="Maumus F."/>
            <person name="Straeten D.V.D."/>
            <person name="Gould S.B."/>
            <person name="Rensing S.A."/>
        </authorList>
    </citation>
    <scope>NUCLEOTIDE SEQUENCE [LARGE SCALE GENOMIC DNA]</scope>
    <source>
        <strain evidence="11 12">S276</strain>
    </source>
</reference>
<keyword evidence="8" id="KW-0695">RNA-directed DNA polymerase</keyword>
<keyword evidence="5" id="KW-0064">Aspartyl protease</keyword>
<feature type="domain" description="Reverse transcriptase RNase H-like" evidence="10">
    <location>
        <begin position="372"/>
        <end position="457"/>
    </location>
</feature>
<dbReference type="InterPro" id="IPR043502">
    <property type="entry name" value="DNA/RNA_pol_sf"/>
</dbReference>
<proteinExistence type="predicted"/>
<dbReference type="Gramene" id="GBG69915">
    <property type="protein sequence ID" value="GBG69915"/>
    <property type="gene ID" value="CBR_g4742"/>
</dbReference>
<dbReference type="GO" id="GO:0006508">
    <property type="term" value="P:proteolysis"/>
    <property type="evidence" value="ECO:0007669"/>
    <property type="project" value="UniProtKB-KW"/>
</dbReference>
<evidence type="ECO:0008006" key="13">
    <source>
        <dbReference type="Google" id="ProtNLM"/>
    </source>
</evidence>
<organism evidence="11 12">
    <name type="scientific">Chara braunii</name>
    <name type="common">Braun's stonewort</name>
    <dbReference type="NCBI Taxonomy" id="69332"/>
    <lineage>
        <taxon>Eukaryota</taxon>
        <taxon>Viridiplantae</taxon>
        <taxon>Streptophyta</taxon>
        <taxon>Charophyceae</taxon>
        <taxon>Charales</taxon>
        <taxon>Characeae</taxon>
        <taxon>Chara</taxon>
    </lineage>
</organism>
<dbReference type="InterPro" id="IPR041373">
    <property type="entry name" value="RT_RNaseH"/>
</dbReference>
<dbReference type="GO" id="GO:0004190">
    <property type="term" value="F:aspartic-type endopeptidase activity"/>
    <property type="evidence" value="ECO:0007669"/>
    <property type="project" value="UniProtKB-KW"/>
</dbReference>
<dbReference type="GO" id="GO:0004519">
    <property type="term" value="F:endonuclease activity"/>
    <property type="evidence" value="ECO:0007669"/>
    <property type="project" value="UniProtKB-KW"/>
</dbReference>
<dbReference type="OrthoDB" id="2505957at2759"/>
<dbReference type="Proteomes" id="UP000265515">
    <property type="component" value="Unassembled WGS sequence"/>
</dbReference>
<keyword evidence="1" id="KW-0645">Protease</keyword>
<dbReference type="EMBL" id="BFEA01000122">
    <property type="protein sequence ID" value="GBG69915.1"/>
    <property type="molecule type" value="Genomic_DNA"/>
</dbReference>
<dbReference type="Pfam" id="PF00078">
    <property type="entry name" value="RVT_1"/>
    <property type="match status" value="1"/>
</dbReference>
<keyword evidence="3" id="KW-0548">Nucleotidyltransferase</keyword>
<dbReference type="InterPro" id="IPR043128">
    <property type="entry name" value="Rev_trsase/Diguanyl_cyclase"/>
</dbReference>
<dbReference type="CDD" id="cd01647">
    <property type="entry name" value="RT_LTR"/>
    <property type="match status" value="1"/>
</dbReference>
<evidence type="ECO:0000256" key="1">
    <source>
        <dbReference type="ARBA" id="ARBA00022670"/>
    </source>
</evidence>
<dbReference type="GO" id="GO:0003964">
    <property type="term" value="F:RNA-directed DNA polymerase activity"/>
    <property type="evidence" value="ECO:0007669"/>
    <property type="project" value="UniProtKB-KW"/>
</dbReference>
<evidence type="ECO:0000259" key="10">
    <source>
        <dbReference type="Pfam" id="PF17917"/>
    </source>
</evidence>
<dbReference type="Gene3D" id="3.10.10.10">
    <property type="entry name" value="HIV Type 1 Reverse Transcriptase, subunit A, domain 1"/>
    <property type="match status" value="1"/>
</dbReference>
<dbReference type="InterPro" id="IPR000477">
    <property type="entry name" value="RT_dom"/>
</dbReference>
<dbReference type="PANTHER" id="PTHR33064:SF37">
    <property type="entry name" value="RIBONUCLEASE H"/>
    <property type="match status" value="1"/>
</dbReference>
<feature type="domain" description="Reverse transcriptase" evidence="9">
    <location>
        <begin position="103"/>
        <end position="275"/>
    </location>
</feature>
<evidence type="ECO:0000256" key="8">
    <source>
        <dbReference type="ARBA" id="ARBA00022918"/>
    </source>
</evidence>
<keyword evidence="6" id="KW-0255">Endonuclease</keyword>
<evidence type="ECO:0000256" key="7">
    <source>
        <dbReference type="ARBA" id="ARBA00022801"/>
    </source>
</evidence>
<evidence type="ECO:0000256" key="3">
    <source>
        <dbReference type="ARBA" id="ARBA00022695"/>
    </source>
</evidence>
<sequence>MRIAGMDIGDGNLTPQERERVIEILKTCDKAIAFSDAERGRVDPRYAKPARIYTIPHVPWNDAGWKYAQKEKEEVIAFVKEKMVSHVAEPSDSAYANRWFFLRKPNGKIRWIQDLQKVNVVTIRDVGSVPHSDLLAEGAAGRSIYSVCNLFLRYDEVPLDPRDRHLTTMHMPLGLIQMMVVPMGWTNGVAVFQRAMVAVLKDFISDKVEVFLDDFPIKGSVNKDETEVAPGVRRFVKQHLTDICEVLEQLDDANLTVSGTKSRWTVSTIKILGFICDSRGRRADMAKLDKLLNWPPPLHSPTEVRQFLGVVYYWRIFIRGYAEKAEPLRLLLRKTGKFYWNSSQELAMQELKDEFKEGGRVLGVPFFDDETERPFIVSTDAGPCSVGGLLSQKDAGGKERSLRFESRTLNTAERNYSQFKKEVLAVLRCLDTFRHHIYGRRFILRVDPTAVASVLQKDYSLTDPTIA</sequence>
<comment type="caution">
    <text evidence="11">The sequence shown here is derived from an EMBL/GenBank/DDBJ whole genome shotgun (WGS) entry which is preliminary data.</text>
</comment>
<evidence type="ECO:0000256" key="2">
    <source>
        <dbReference type="ARBA" id="ARBA00022679"/>
    </source>
</evidence>
<dbReference type="AlphaFoldDB" id="A0A388KIN3"/>
<evidence type="ECO:0000256" key="5">
    <source>
        <dbReference type="ARBA" id="ARBA00022750"/>
    </source>
</evidence>
<dbReference type="SUPFAM" id="SSF56672">
    <property type="entry name" value="DNA/RNA polymerases"/>
    <property type="match status" value="1"/>
</dbReference>
<name>A0A388KIN3_CHABU</name>
<dbReference type="Pfam" id="PF17917">
    <property type="entry name" value="RT_RNaseH"/>
    <property type="match status" value="1"/>
</dbReference>
<evidence type="ECO:0000313" key="11">
    <source>
        <dbReference type="EMBL" id="GBG69915.1"/>
    </source>
</evidence>
<evidence type="ECO:0000256" key="6">
    <source>
        <dbReference type="ARBA" id="ARBA00022759"/>
    </source>
</evidence>
<dbReference type="InterPro" id="IPR051320">
    <property type="entry name" value="Viral_Replic_Matur_Polypro"/>
</dbReference>
<keyword evidence="2" id="KW-0808">Transferase</keyword>
<evidence type="ECO:0000313" key="12">
    <source>
        <dbReference type="Proteomes" id="UP000265515"/>
    </source>
</evidence>
<protein>
    <recommendedName>
        <fullName evidence="13">Reverse transcriptase domain-containing protein</fullName>
    </recommendedName>
</protein>